<feature type="transmembrane region" description="Helical" evidence="7">
    <location>
        <begin position="444"/>
        <end position="464"/>
    </location>
</feature>
<sequence>MAPEASVPGSPAADPAAPGDPRPAPQRSWTAMFLRTAGLRVAVLPVSALCALTTAGLTVHYAGVLAFGFITLVAQLQLALPFADLGMGAAVARAVARADGSASGAETVRVLIRRTALLLGTVGVVGAAGAVLSGISGFWSGVFDVPEALAGEVDLVMSLVLAVFFLSLPLGIAERVLIGRDRADVLVLLGLIPSVGNLLVVLALGQLGVPVAWLALGLPLSTLSFLGLCGYLAFVHPRIGLRGITGPGHPQGAAPGQPAPAGKVVRDETSIRLILLGGLPVLLSTAGMVLSEQHGRLVLASAGSALDLSEYAIALQLYMPIYSVLYMAATVLWPRFAVAKDPQLWRRANLMLTGLGFGAALGYLSFARPVADLVSGGSLVPSWGVVLGLSAALIAQSAHLTQVNLFTDRAGFWRQAAMSLALLGIVVPGTLLGIRLGLGAAAPGVSMALGVTLAQVIPGLLLAARLLRVAAAGSAPGSPVTRSSTGTADAPSSASPRHPIELADQTDPADQAELADQPEPADPTDPADSTEPSDPTSPAGKASTAAASGAAQTHDRFLTPAQQA</sequence>
<keyword evidence="5 7" id="KW-0472">Membrane</keyword>
<feature type="region of interest" description="Disordered" evidence="6">
    <location>
        <begin position="474"/>
        <end position="564"/>
    </location>
</feature>
<dbReference type="GO" id="GO:0005886">
    <property type="term" value="C:plasma membrane"/>
    <property type="evidence" value="ECO:0007669"/>
    <property type="project" value="UniProtKB-SubCell"/>
</dbReference>
<evidence type="ECO:0000256" key="3">
    <source>
        <dbReference type="ARBA" id="ARBA00022692"/>
    </source>
</evidence>
<feature type="compositionally biased region" description="Low complexity" evidence="6">
    <location>
        <begin position="536"/>
        <end position="551"/>
    </location>
</feature>
<feature type="transmembrane region" description="Helical" evidence="7">
    <location>
        <begin position="311"/>
        <end position="336"/>
    </location>
</feature>
<dbReference type="PANTHER" id="PTHR30250:SF26">
    <property type="entry name" value="PSMA PROTEIN"/>
    <property type="match status" value="1"/>
</dbReference>
<dbReference type="EMBL" id="JACJIH010000001">
    <property type="protein sequence ID" value="MBA8920604.1"/>
    <property type="molecule type" value="Genomic_DNA"/>
</dbReference>
<dbReference type="InterPro" id="IPR050833">
    <property type="entry name" value="Poly_Biosynth_Transport"/>
</dbReference>
<keyword evidence="2" id="KW-1003">Cell membrane</keyword>
<feature type="transmembrane region" description="Helical" evidence="7">
    <location>
        <begin position="185"/>
        <end position="205"/>
    </location>
</feature>
<evidence type="ECO:0000256" key="5">
    <source>
        <dbReference type="ARBA" id="ARBA00023136"/>
    </source>
</evidence>
<comment type="subcellular location">
    <subcellularLocation>
        <location evidence="1">Cell membrane</location>
        <topology evidence="1">Multi-pass membrane protein</topology>
    </subcellularLocation>
</comment>
<keyword evidence="4 7" id="KW-1133">Transmembrane helix</keyword>
<feature type="transmembrane region" description="Helical" evidence="7">
    <location>
        <begin position="211"/>
        <end position="234"/>
    </location>
</feature>
<dbReference type="Proteomes" id="UP000546252">
    <property type="component" value="Unassembled WGS sequence"/>
</dbReference>
<name>A0A839FU58_9MICC</name>
<evidence type="ECO:0000256" key="7">
    <source>
        <dbReference type="SAM" id="Phobius"/>
    </source>
</evidence>
<feature type="compositionally biased region" description="Polar residues" evidence="6">
    <location>
        <begin position="480"/>
        <end position="495"/>
    </location>
</feature>
<feature type="transmembrane region" description="Helical" evidence="7">
    <location>
        <begin position="416"/>
        <end position="438"/>
    </location>
</feature>
<feature type="compositionally biased region" description="Low complexity" evidence="6">
    <location>
        <begin position="1"/>
        <end position="17"/>
    </location>
</feature>
<organism evidence="8 9">
    <name type="scientific">Nesterenkonia jeotgali</name>
    <dbReference type="NCBI Taxonomy" id="317018"/>
    <lineage>
        <taxon>Bacteria</taxon>
        <taxon>Bacillati</taxon>
        <taxon>Actinomycetota</taxon>
        <taxon>Actinomycetes</taxon>
        <taxon>Micrococcales</taxon>
        <taxon>Micrococcaceae</taxon>
        <taxon>Nesterenkonia</taxon>
    </lineage>
</organism>
<feature type="transmembrane region" description="Helical" evidence="7">
    <location>
        <begin position="116"/>
        <end position="135"/>
    </location>
</feature>
<evidence type="ECO:0000313" key="9">
    <source>
        <dbReference type="Proteomes" id="UP000546252"/>
    </source>
</evidence>
<dbReference type="AlphaFoldDB" id="A0A839FU58"/>
<evidence type="ECO:0000256" key="4">
    <source>
        <dbReference type="ARBA" id="ARBA00022989"/>
    </source>
</evidence>
<dbReference type="RefSeq" id="WP_182494941.1">
    <property type="nucleotide sequence ID" value="NZ_BAAAKT010000002.1"/>
</dbReference>
<evidence type="ECO:0000256" key="2">
    <source>
        <dbReference type="ARBA" id="ARBA00022475"/>
    </source>
</evidence>
<proteinExistence type="predicted"/>
<dbReference type="PANTHER" id="PTHR30250">
    <property type="entry name" value="PST FAMILY PREDICTED COLANIC ACID TRANSPORTER"/>
    <property type="match status" value="1"/>
</dbReference>
<feature type="transmembrane region" description="Helical" evidence="7">
    <location>
        <begin position="373"/>
        <end position="395"/>
    </location>
</feature>
<comment type="caution">
    <text evidence="8">The sequence shown here is derived from an EMBL/GenBank/DDBJ whole genome shotgun (WGS) entry which is preliminary data.</text>
</comment>
<gene>
    <name evidence="8" type="ORF">HNR24_000537</name>
</gene>
<feature type="transmembrane region" description="Helical" evidence="7">
    <location>
        <begin position="273"/>
        <end position="291"/>
    </location>
</feature>
<keyword evidence="3 7" id="KW-0812">Transmembrane</keyword>
<feature type="transmembrane region" description="Helical" evidence="7">
    <location>
        <begin position="37"/>
        <end position="55"/>
    </location>
</feature>
<feature type="transmembrane region" description="Helical" evidence="7">
    <location>
        <begin position="348"/>
        <end position="367"/>
    </location>
</feature>
<protein>
    <submittedName>
        <fullName evidence="8">O-antigen/teichoic acid export membrane protein</fullName>
    </submittedName>
</protein>
<feature type="region of interest" description="Disordered" evidence="6">
    <location>
        <begin position="1"/>
        <end position="25"/>
    </location>
</feature>
<evidence type="ECO:0000256" key="1">
    <source>
        <dbReference type="ARBA" id="ARBA00004651"/>
    </source>
</evidence>
<accession>A0A839FU58</accession>
<evidence type="ECO:0000256" key="6">
    <source>
        <dbReference type="SAM" id="MobiDB-lite"/>
    </source>
</evidence>
<feature type="transmembrane region" description="Helical" evidence="7">
    <location>
        <begin position="155"/>
        <end position="173"/>
    </location>
</feature>
<reference evidence="8 9" key="1">
    <citation type="submission" date="2020-08" db="EMBL/GenBank/DDBJ databases">
        <title>Sequencing the genomes of 1000 actinobacteria strains.</title>
        <authorList>
            <person name="Klenk H.-P."/>
        </authorList>
    </citation>
    <scope>NUCLEOTIDE SEQUENCE [LARGE SCALE GENOMIC DNA]</scope>
    <source>
        <strain evidence="8 9">DSM 19081</strain>
    </source>
</reference>
<evidence type="ECO:0000313" key="8">
    <source>
        <dbReference type="EMBL" id="MBA8920604.1"/>
    </source>
</evidence>